<evidence type="ECO:0000313" key="4">
    <source>
        <dbReference type="EMBL" id="KAH6589275.1"/>
    </source>
</evidence>
<dbReference type="InterPro" id="IPR004859">
    <property type="entry name" value="Xrn1_N"/>
</dbReference>
<feature type="region of interest" description="Disordered" evidence="2">
    <location>
        <begin position="649"/>
        <end position="760"/>
    </location>
</feature>
<comment type="similarity">
    <text evidence="1">Belongs to the 5'-3' exonuclease family.</text>
</comment>
<proteinExistence type="inferred from homology"/>
<dbReference type="Gene3D" id="3.40.50.12390">
    <property type="match status" value="1"/>
</dbReference>
<feature type="region of interest" description="Disordered" evidence="2">
    <location>
        <begin position="303"/>
        <end position="332"/>
    </location>
</feature>
<dbReference type="InterPro" id="IPR027073">
    <property type="entry name" value="5_3_exoribonuclease"/>
</dbReference>
<evidence type="ECO:0000313" key="5">
    <source>
        <dbReference type="Proteomes" id="UP001648503"/>
    </source>
</evidence>
<keyword evidence="5" id="KW-1185">Reference proteome</keyword>
<dbReference type="Proteomes" id="UP001648503">
    <property type="component" value="Unassembled WGS sequence"/>
</dbReference>
<dbReference type="EMBL" id="JAFCIX010000469">
    <property type="protein sequence ID" value="KAH6589275.1"/>
    <property type="molecule type" value="Genomic_DNA"/>
</dbReference>
<feature type="region of interest" description="Disordered" evidence="2">
    <location>
        <begin position="586"/>
        <end position="607"/>
    </location>
</feature>
<dbReference type="Pfam" id="PF03159">
    <property type="entry name" value="XRN_N"/>
    <property type="match status" value="1"/>
</dbReference>
<evidence type="ECO:0000256" key="2">
    <source>
        <dbReference type="SAM" id="MobiDB-lite"/>
    </source>
</evidence>
<gene>
    <name evidence="4" type="ORF">BASA50_010150</name>
</gene>
<feature type="compositionally biased region" description="Polar residues" evidence="2">
    <location>
        <begin position="710"/>
        <end position="721"/>
    </location>
</feature>
<feature type="compositionally biased region" description="Polar residues" evidence="2">
    <location>
        <begin position="309"/>
        <end position="332"/>
    </location>
</feature>
<name>A0ABQ8EZA3_9FUNG</name>
<feature type="domain" description="Xrn1 N-terminal" evidence="3">
    <location>
        <begin position="1"/>
        <end position="202"/>
    </location>
</feature>
<feature type="compositionally biased region" description="Polar residues" evidence="2">
    <location>
        <begin position="649"/>
        <end position="673"/>
    </location>
</feature>
<feature type="compositionally biased region" description="Polar residues" evidence="2">
    <location>
        <begin position="741"/>
        <end position="750"/>
    </location>
</feature>
<organism evidence="4 5">
    <name type="scientific">Batrachochytrium salamandrivorans</name>
    <dbReference type="NCBI Taxonomy" id="1357716"/>
    <lineage>
        <taxon>Eukaryota</taxon>
        <taxon>Fungi</taxon>
        <taxon>Fungi incertae sedis</taxon>
        <taxon>Chytridiomycota</taxon>
        <taxon>Chytridiomycota incertae sedis</taxon>
        <taxon>Chytridiomycetes</taxon>
        <taxon>Rhizophydiales</taxon>
        <taxon>Rhizophydiales incertae sedis</taxon>
        <taxon>Batrachochytrium</taxon>
    </lineage>
</organism>
<sequence>MGLPQMRAWLRKEMPKCFSVITARNPVSVDHMFVDINSILHMRAHRATSTGDLMIKVLQRLKAVIERGQLRASRQIFLSVDGPAPMAKMLLQRTRREKLGSDRKRKKDRSFDTRQITPGCSFMDSVERHLEYFACKHLVTVAQRAPGLVVVISGPSASGEGELKIIETIRNMQLNNNSGETERYAIIGTDTDIFLQAITANVRCLVINDSTNEVFSIRKFYEQIALMVPGKQVDRVSLDFAALILFTGNDYLPKLYMSSVQLVWDAYLRYAKLPNFRYLVNEDANSFDNVALLGVLESIKGVSSKRRGTPSNSHAATDTAESTVEATSDSDGNMTGIETDVSSLVEVVTLNPTDKDHTNKKLAIFHPTVRLPQPPSNHDISTLSMPKEYLEGILWCIEMYRHGRCSNFSYVYPFNVAPTIGDIITYLKDNLDKPIVVPRSKEGALPAAVCAAMIIQPDCKFFMEERTRPLVDVFQSLPTLHKADVVMRDAYIQMKKHYHSKGVPFDERKSTPYALMLPRSSKPIATPTPESVKSSKKLHMYELYTPKVTLSSGNTAKFDTPFWKVTLNEGEGGMISGSFRRALADKKLPRDAAPRENPSRTPGQIYNARMSGVSGSNPFTTTYPAFPTAAHGFDVNEISADAASIISRRTSADTQPTKHSTKTSTHLNGSGSKQKFPPFLGQHHIKSNRNDLPTNQLQKPREQKQPRQRTNQPKTRDQPQTPKDIHSGKSLQPPHRRTTPVLVNTETSTGGAARRITKEA</sequence>
<protein>
    <recommendedName>
        <fullName evidence="3">Xrn1 N-terminal domain-containing protein</fullName>
    </recommendedName>
</protein>
<evidence type="ECO:0000259" key="3">
    <source>
        <dbReference type="Pfam" id="PF03159"/>
    </source>
</evidence>
<accession>A0ABQ8EZA3</accession>
<comment type="caution">
    <text evidence="4">The sequence shown here is derived from an EMBL/GenBank/DDBJ whole genome shotgun (WGS) entry which is preliminary data.</text>
</comment>
<dbReference type="PANTHER" id="PTHR12341:SF7">
    <property type="entry name" value="5'-3' EXORIBONUCLEASE 1"/>
    <property type="match status" value="1"/>
</dbReference>
<dbReference type="PANTHER" id="PTHR12341">
    <property type="entry name" value="5'-&gt;3' EXORIBONUCLEASE"/>
    <property type="match status" value="1"/>
</dbReference>
<evidence type="ECO:0000256" key="1">
    <source>
        <dbReference type="ARBA" id="ARBA00038299"/>
    </source>
</evidence>
<feature type="compositionally biased region" description="Basic and acidic residues" evidence="2">
    <location>
        <begin position="586"/>
        <end position="598"/>
    </location>
</feature>
<reference evidence="4 5" key="1">
    <citation type="submission" date="2021-02" db="EMBL/GenBank/DDBJ databases">
        <title>Variation within the Batrachochytrium salamandrivorans European outbreak.</title>
        <authorList>
            <person name="Kelly M."/>
            <person name="Pasmans F."/>
            <person name="Shea T.P."/>
            <person name="Munoz J.F."/>
            <person name="Carranza S."/>
            <person name="Cuomo C.A."/>
            <person name="Martel A."/>
        </authorList>
    </citation>
    <scope>NUCLEOTIDE SEQUENCE [LARGE SCALE GENOMIC DNA]</scope>
    <source>
        <strain evidence="4 5">AMFP18/2</strain>
    </source>
</reference>